<dbReference type="RefSeq" id="WP_015257434.1">
    <property type="nucleotide sequence ID" value="NC_019902.2"/>
</dbReference>
<dbReference type="KEGG" id="tni:TVNIR_0580"/>
<dbReference type="EMBL" id="CP003989">
    <property type="protein sequence ID" value="AGA32281.1"/>
    <property type="molecule type" value="Genomic_DNA"/>
</dbReference>
<dbReference type="eggNOG" id="COG3122">
    <property type="taxonomic scope" value="Bacteria"/>
</dbReference>
<organism evidence="2 3">
    <name type="scientific">Thioalkalivibrio nitratireducens (strain DSM 14787 / UNIQEM 213 / ALEN2)</name>
    <dbReference type="NCBI Taxonomy" id="1255043"/>
    <lineage>
        <taxon>Bacteria</taxon>
        <taxon>Pseudomonadati</taxon>
        <taxon>Pseudomonadota</taxon>
        <taxon>Gammaproteobacteria</taxon>
        <taxon>Chromatiales</taxon>
        <taxon>Ectothiorhodospiraceae</taxon>
        <taxon>Thioalkalivibrio</taxon>
    </lineage>
</organism>
<name>L0DV89_THIND</name>
<evidence type="ECO:0000313" key="2">
    <source>
        <dbReference type="EMBL" id="AGA32281.1"/>
    </source>
</evidence>
<dbReference type="Proteomes" id="UP000010809">
    <property type="component" value="Chromosome"/>
</dbReference>
<dbReference type="AlphaFoldDB" id="L0DV89"/>
<dbReference type="OrthoDB" id="5294470at2"/>
<feature type="compositionally biased region" description="Basic and acidic residues" evidence="1">
    <location>
        <begin position="36"/>
        <end position="45"/>
    </location>
</feature>
<dbReference type="Pfam" id="PF09831">
    <property type="entry name" value="DUF2058"/>
    <property type="match status" value="1"/>
</dbReference>
<dbReference type="InterPro" id="IPR018636">
    <property type="entry name" value="DUF2058"/>
</dbReference>
<accession>L0DV89</accession>
<feature type="region of interest" description="Disordered" evidence="1">
    <location>
        <begin position="1"/>
        <end position="45"/>
    </location>
</feature>
<keyword evidence="3" id="KW-1185">Reference proteome</keyword>
<dbReference type="HOGENOM" id="CLU_098678_2_0_6"/>
<reference evidence="2" key="1">
    <citation type="submission" date="2015-12" db="EMBL/GenBank/DDBJ databases">
        <authorList>
            <person name="Tikhonova T.V."/>
            <person name="Pavlov A.R."/>
            <person name="Beletsky A.V."/>
            <person name="Mardanov A.V."/>
            <person name="Sorokin D.Y."/>
            <person name="Ravin N.V."/>
            <person name="Popov V.O."/>
        </authorList>
    </citation>
    <scope>NUCLEOTIDE SEQUENCE</scope>
    <source>
        <strain evidence="2">DSM 14787</strain>
    </source>
</reference>
<sequence length="181" mass="20553">MAGSLKDQLLKAGVASRKQAKEAELEKRRKQKQGRQRADKEERERAAAIEAARVAKLEKDRQLNEQRKQEQAQRALQAEIRQLAEQHRIDPPENADLRYHFVWENRVRSLWVDAGLRAQLSDGRLALVAVDQAFLLVPAAIAHRIRLRDPNAVVQPESGATDGAPGDDEYADYPVPDDLHW</sequence>
<evidence type="ECO:0000313" key="3">
    <source>
        <dbReference type="Proteomes" id="UP000010809"/>
    </source>
</evidence>
<evidence type="ECO:0000256" key="1">
    <source>
        <dbReference type="SAM" id="MobiDB-lite"/>
    </source>
</evidence>
<dbReference type="PATRIC" id="fig|1255043.3.peg.586"/>
<feature type="region of interest" description="Disordered" evidence="1">
    <location>
        <begin position="153"/>
        <end position="181"/>
    </location>
</feature>
<protein>
    <submittedName>
        <fullName evidence="2">Nucleoprotein/polynucleotide-associated enzyme</fullName>
    </submittedName>
</protein>
<proteinExistence type="predicted"/>
<dbReference type="STRING" id="1255043.TVNIR_0580"/>
<gene>
    <name evidence="2" type="primary">yaiL [H]</name>
    <name evidence="2" type="ordered locus">TVNIR_0580</name>
</gene>